<dbReference type="Proteomes" id="UP000051315">
    <property type="component" value="Unassembled WGS sequence"/>
</dbReference>
<protein>
    <submittedName>
        <fullName evidence="9">ABC-type sugar transport system, permease component</fullName>
    </submittedName>
</protein>
<dbReference type="PANTHER" id="PTHR43744">
    <property type="entry name" value="ABC TRANSPORTER PERMEASE PROTEIN MG189-RELATED-RELATED"/>
    <property type="match status" value="1"/>
</dbReference>
<evidence type="ECO:0000313" key="9">
    <source>
        <dbReference type="EMBL" id="KRM09111.1"/>
    </source>
</evidence>
<comment type="caution">
    <text evidence="9">The sequence shown here is derived from an EMBL/GenBank/DDBJ whole genome shotgun (WGS) entry which is preliminary data.</text>
</comment>
<keyword evidence="3" id="KW-1003">Cell membrane</keyword>
<feature type="domain" description="ABC transmembrane type-1" evidence="8">
    <location>
        <begin position="80"/>
        <end position="288"/>
    </location>
</feature>
<comment type="similarity">
    <text evidence="7">Belongs to the binding-protein-dependent transport system permease family.</text>
</comment>
<dbReference type="STRING" id="1423735.FC15_GL001760"/>
<dbReference type="Gene3D" id="1.10.3720.10">
    <property type="entry name" value="MetI-like"/>
    <property type="match status" value="1"/>
</dbReference>
<dbReference type="InterPro" id="IPR000515">
    <property type="entry name" value="MetI-like"/>
</dbReference>
<keyword evidence="4 7" id="KW-0812">Transmembrane</keyword>
<feature type="transmembrane region" description="Helical" evidence="7">
    <location>
        <begin position="189"/>
        <end position="211"/>
    </location>
</feature>
<dbReference type="PROSITE" id="PS50928">
    <property type="entry name" value="ABC_TM1"/>
    <property type="match status" value="1"/>
</dbReference>
<evidence type="ECO:0000256" key="3">
    <source>
        <dbReference type="ARBA" id="ARBA00022475"/>
    </source>
</evidence>
<dbReference type="Pfam" id="PF00528">
    <property type="entry name" value="BPD_transp_1"/>
    <property type="match status" value="1"/>
</dbReference>
<keyword evidence="6 7" id="KW-0472">Membrane</keyword>
<name>A0A0R1VTU4_9LACO</name>
<evidence type="ECO:0000259" key="8">
    <source>
        <dbReference type="PROSITE" id="PS50928"/>
    </source>
</evidence>
<feature type="transmembrane region" description="Helical" evidence="7">
    <location>
        <begin position="20"/>
        <end position="40"/>
    </location>
</feature>
<evidence type="ECO:0000313" key="10">
    <source>
        <dbReference type="Proteomes" id="UP000051315"/>
    </source>
</evidence>
<accession>A0A0R1VTU4</accession>
<dbReference type="CDD" id="cd06261">
    <property type="entry name" value="TM_PBP2"/>
    <property type="match status" value="1"/>
</dbReference>
<feature type="transmembrane region" description="Helical" evidence="7">
    <location>
        <begin position="115"/>
        <end position="134"/>
    </location>
</feature>
<feature type="transmembrane region" description="Helical" evidence="7">
    <location>
        <begin position="84"/>
        <end position="103"/>
    </location>
</feature>
<reference evidence="9 10" key="1">
    <citation type="journal article" date="2015" name="Genome Announc.">
        <title>Expanding the biotechnology potential of lactobacilli through comparative genomics of 213 strains and associated genera.</title>
        <authorList>
            <person name="Sun Z."/>
            <person name="Harris H.M."/>
            <person name="McCann A."/>
            <person name="Guo C."/>
            <person name="Argimon S."/>
            <person name="Zhang W."/>
            <person name="Yang X."/>
            <person name="Jeffery I.B."/>
            <person name="Cooney J.C."/>
            <person name="Kagawa T.F."/>
            <person name="Liu W."/>
            <person name="Song Y."/>
            <person name="Salvetti E."/>
            <person name="Wrobel A."/>
            <person name="Rasinkangas P."/>
            <person name="Parkhill J."/>
            <person name="Rea M.C."/>
            <person name="O'Sullivan O."/>
            <person name="Ritari J."/>
            <person name="Douillard F.P."/>
            <person name="Paul Ross R."/>
            <person name="Yang R."/>
            <person name="Briner A.E."/>
            <person name="Felis G.E."/>
            <person name="de Vos W.M."/>
            <person name="Barrangou R."/>
            <person name="Klaenhammer T.R."/>
            <person name="Caufield P.W."/>
            <person name="Cui Y."/>
            <person name="Zhang H."/>
            <person name="O'Toole P.W."/>
        </authorList>
    </citation>
    <scope>NUCLEOTIDE SEQUENCE [LARGE SCALE GENOMIC DNA]</scope>
    <source>
        <strain evidence="9 10">DSM 17758</strain>
    </source>
</reference>
<keyword evidence="9" id="KW-0762">Sugar transport</keyword>
<dbReference type="PATRIC" id="fig|1423735.3.peg.1828"/>
<evidence type="ECO:0000256" key="2">
    <source>
        <dbReference type="ARBA" id="ARBA00022448"/>
    </source>
</evidence>
<evidence type="ECO:0000256" key="5">
    <source>
        <dbReference type="ARBA" id="ARBA00022989"/>
    </source>
</evidence>
<evidence type="ECO:0000256" key="1">
    <source>
        <dbReference type="ARBA" id="ARBA00004651"/>
    </source>
</evidence>
<dbReference type="SUPFAM" id="SSF161098">
    <property type="entry name" value="MetI-like"/>
    <property type="match status" value="1"/>
</dbReference>
<sequence length="305" mass="34230">MMQHSRLVKDTHADRIFKIFLNIFILLAVLIVLYPLIYLLSASVSSPQSVNSGQMWLFPVKFNLDGYKVILRYSDIWRGYGMTIIYTFVGTLVSLFITIPCAYAISRPDFKGKTWVTNFMLVTMFLNGGLIPTYLIVKSLGMMDTIWAIILPGAASVYNIIVTRSFLQASIPWEMQEAAKIDGASTFQIFFRLVLPLSAPIIAVMALFYGAGQWNSYFNALVYLTNKSLYPLQMVLRQILVLKDMQQGASTGLTAETAQAAYSKEQLVEIIKYGVMIVSTVPIIAVYPFLQRYFVKGVLIGSLKG</sequence>
<feature type="transmembrane region" description="Helical" evidence="7">
    <location>
        <begin position="270"/>
        <end position="290"/>
    </location>
</feature>
<evidence type="ECO:0000256" key="6">
    <source>
        <dbReference type="ARBA" id="ARBA00023136"/>
    </source>
</evidence>
<keyword evidence="2 7" id="KW-0813">Transport</keyword>
<dbReference type="GO" id="GO:0005886">
    <property type="term" value="C:plasma membrane"/>
    <property type="evidence" value="ECO:0007669"/>
    <property type="project" value="UniProtKB-SubCell"/>
</dbReference>
<dbReference type="PANTHER" id="PTHR43744:SF9">
    <property type="entry name" value="POLYGALACTURONAN_RHAMNOGALACTURONAN TRANSPORT SYSTEM PERMEASE PROTEIN YTCP"/>
    <property type="match status" value="1"/>
</dbReference>
<comment type="subcellular location">
    <subcellularLocation>
        <location evidence="1 7">Cell membrane</location>
        <topology evidence="1 7">Multi-pass membrane protein</topology>
    </subcellularLocation>
</comment>
<dbReference type="GO" id="GO:0055085">
    <property type="term" value="P:transmembrane transport"/>
    <property type="evidence" value="ECO:0007669"/>
    <property type="project" value="InterPro"/>
</dbReference>
<dbReference type="InterPro" id="IPR035906">
    <property type="entry name" value="MetI-like_sf"/>
</dbReference>
<feature type="transmembrane region" description="Helical" evidence="7">
    <location>
        <begin position="146"/>
        <end position="167"/>
    </location>
</feature>
<keyword evidence="10" id="KW-1185">Reference proteome</keyword>
<dbReference type="AlphaFoldDB" id="A0A0R1VTU4"/>
<keyword evidence="5 7" id="KW-1133">Transmembrane helix</keyword>
<proteinExistence type="inferred from homology"/>
<evidence type="ECO:0000256" key="7">
    <source>
        <dbReference type="RuleBase" id="RU363032"/>
    </source>
</evidence>
<organism evidence="9 10">
    <name type="scientific">Lapidilactobacillus concavus DSM 17758</name>
    <dbReference type="NCBI Taxonomy" id="1423735"/>
    <lineage>
        <taxon>Bacteria</taxon>
        <taxon>Bacillati</taxon>
        <taxon>Bacillota</taxon>
        <taxon>Bacilli</taxon>
        <taxon>Lactobacillales</taxon>
        <taxon>Lactobacillaceae</taxon>
        <taxon>Lapidilactobacillus</taxon>
    </lineage>
</organism>
<dbReference type="EMBL" id="AZFX01000059">
    <property type="protein sequence ID" value="KRM09111.1"/>
    <property type="molecule type" value="Genomic_DNA"/>
</dbReference>
<evidence type="ECO:0000256" key="4">
    <source>
        <dbReference type="ARBA" id="ARBA00022692"/>
    </source>
</evidence>
<gene>
    <name evidence="9" type="ORF">FC15_GL001760</name>
</gene>